<protein>
    <submittedName>
        <fullName evidence="3">DUF3426 domain-containing protein</fullName>
    </submittedName>
</protein>
<accession>A0A7S6ZUV4</accession>
<evidence type="ECO:0000256" key="2">
    <source>
        <dbReference type="SAM" id="Phobius"/>
    </source>
</evidence>
<evidence type="ECO:0000313" key="3">
    <source>
        <dbReference type="EMBL" id="QOW22385.1"/>
    </source>
</evidence>
<proteinExistence type="predicted"/>
<dbReference type="Pfam" id="PF11906">
    <property type="entry name" value="DUF3426"/>
    <property type="match status" value="1"/>
</dbReference>
<sequence>MSPPAGRSTAKVSHPRAGHRRPTFARTVGTPARLHGPRWPWVVSFGLLAALLILQLLLLQRAELAASARWRPVIASVCAALGCEVPLWHEPAAYTMLARDVRPASDESGVLEVSASFRNDAPLPQAWPVLYLQLTDVNGQAVAARMLQPTDYHSDTAHEAALASGQSASVSFRIAEPATPIVAFNFDFR</sequence>
<dbReference type="Proteomes" id="UP000593932">
    <property type="component" value="Chromosome"/>
</dbReference>
<name>A0A7S6ZUV4_9GAMM</name>
<feature type="compositionally biased region" description="Basic residues" evidence="1">
    <location>
        <begin position="13"/>
        <end position="23"/>
    </location>
</feature>
<gene>
    <name evidence="3" type="ORF">INQ42_01905</name>
</gene>
<dbReference type="InterPro" id="IPR021834">
    <property type="entry name" value="DUF3426"/>
</dbReference>
<reference evidence="3 4" key="1">
    <citation type="submission" date="2020-10" db="EMBL/GenBank/DDBJ databases">
        <title>complete genome sequencing of Lysobacter sp. H23M41.</title>
        <authorList>
            <person name="Bae J.-W."/>
            <person name="Lee S.-Y."/>
        </authorList>
    </citation>
    <scope>NUCLEOTIDE SEQUENCE [LARGE SCALE GENOMIC DNA]</scope>
    <source>
        <strain evidence="3 4">H23M41</strain>
    </source>
</reference>
<keyword evidence="2" id="KW-1133">Transmembrane helix</keyword>
<evidence type="ECO:0000313" key="4">
    <source>
        <dbReference type="Proteomes" id="UP000593932"/>
    </source>
</evidence>
<keyword evidence="2" id="KW-0812">Transmembrane</keyword>
<organism evidence="3 4">
    <name type="scientific">Novilysobacter avium</name>
    <dbReference type="NCBI Taxonomy" id="2781023"/>
    <lineage>
        <taxon>Bacteria</taxon>
        <taxon>Pseudomonadati</taxon>
        <taxon>Pseudomonadota</taxon>
        <taxon>Gammaproteobacteria</taxon>
        <taxon>Lysobacterales</taxon>
        <taxon>Lysobacteraceae</taxon>
        <taxon>Novilysobacter</taxon>
    </lineage>
</organism>
<feature type="transmembrane region" description="Helical" evidence="2">
    <location>
        <begin position="39"/>
        <end position="59"/>
    </location>
</feature>
<keyword evidence="4" id="KW-1185">Reference proteome</keyword>
<keyword evidence="2" id="KW-0472">Membrane</keyword>
<feature type="region of interest" description="Disordered" evidence="1">
    <location>
        <begin position="1"/>
        <end position="27"/>
    </location>
</feature>
<dbReference type="EMBL" id="CP063657">
    <property type="protein sequence ID" value="QOW22385.1"/>
    <property type="molecule type" value="Genomic_DNA"/>
</dbReference>
<dbReference type="RefSeq" id="WP_194034917.1">
    <property type="nucleotide sequence ID" value="NZ_CP063657.1"/>
</dbReference>
<evidence type="ECO:0000256" key="1">
    <source>
        <dbReference type="SAM" id="MobiDB-lite"/>
    </source>
</evidence>